<evidence type="ECO:0000313" key="3">
    <source>
        <dbReference type="Proteomes" id="UP000049578"/>
    </source>
</evidence>
<keyword evidence="3" id="KW-1185">Reference proteome</keyword>
<name>A0A0P6SHX9_9STRE</name>
<evidence type="ECO:0000259" key="1">
    <source>
        <dbReference type="Pfam" id="PF09643"/>
    </source>
</evidence>
<gene>
    <name evidence="2" type="ORF">AKK44_07980</name>
</gene>
<dbReference type="InterPro" id="IPR019096">
    <property type="entry name" value="YopX_protein"/>
</dbReference>
<dbReference type="AlphaFoldDB" id="A0A0P6SHX9"/>
<proteinExistence type="predicted"/>
<dbReference type="NCBIfam" id="TIGR01671">
    <property type="entry name" value="phage_TIGR01671"/>
    <property type="match status" value="1"/>
</dbReference>
<protein>
    <recommendedName>
        <fullName evidence="1">YopX protein domain-containing protein</fullName>
    </recommendedName>
</protein>
<reference evidence="2 3" key="1">
    <citation type="submission" date="2015-08" db="EMBL/GenBank/DDBJ databases">
        <title>Genome sequence of Streptococcus phocae subsp. phocae ATCC 51973T isolated from liver specimen obtained from seal.</title>
        <authorList>
            <person name="Avendano-Herrera R."/>
        </authorList>
    </citation>
    <scope>NUCLEOTIDE SEQUENCE [LARGE SCALE GENOMIC DNA]</scope>
    <source>
        <strain evidence="2 3">ATCC 51973</strain>
    </source>
</reference>
<accession>A0A0P6SHX9</accession>
<dbReference type="Proteomes" id="UP000049578">
    <property type="component" value="Unassembled WGS sequence"/>
</dbReference>
<dbReference type="STRING" id="119224.AKK44_07980"/>
<dbReference type="EMBL" id="LHQM01000046">
    <property type="protein sequence ID" value="KPJ21807.1"/>
    <property type="molecule type" value="Genomic_DNA"/>
</dbReference>
<feature type="domain" description="YopX protein" evidence="1">
    <location>
        <begin position="11"/>
        <end position="100"/>
    </location>
</feature>
<dbReference type="InterPro" id="IPR010024">
    <property type="entry name" value="CHP16711"/>
</dbReference>
<sequence>MRRHGENASYVIQADDVILMQSTGLFDKDGIEIFEGDIVNAYDIETNDFEEFKITSLTGVVTYHKNAFALEKENVFNDLWVCAEHYKVIGNIYENPDLIESVEV</sequence>
<comment type="caution">
    <text evidence="2">The sequence shown here is derived from an EMBL/GenBank/DDBJ whole genome shotgun (WGS) entry which is preliminary data.</text>
</comment>
<evidence type="ECO:0000313" key="2">
    <source>
        <dbReference type="EMBL" id="KPJ21807.1"/>
    </source>
</evidence>
<organism evidence="2 3">
    <name type="scientific">Streptococcus phocae</name>
    <dbReference type="NCBI Taxonomy" id="119224"/>
    <lineage>
        <taxon>Bacteria</taxon>
        <taxon>Bacillati</taxon>
        <taxon>Bacillota</taxon>
        <taxon>Bacilli</taxon>
        <taxon>Lactobacillales</taxon>
        <taxon>Streptococcaceae</taxon>
        <taxon>Streptococcus</taxon>
    </lineage>
</organism>
<dbReference type="Gene3D" id="2.30.30.290">
    <property type="entry name" value="YopX-like domains"/>
    <property type="match status" value="1"/>
</dbReference>
<dbReference type="InterPro" id="IPR023385">
    <property type="entry name" value="YopX-like_C"/>
</dbReference>
<dbReference type="PATRIC" id="fig|119224.3.peg.1351"/>
<dbReference type="SUPFAM" id="SSF159006">
    <property type="entry name" value="YopX-like"/>
    <property type="match status" value="1"/>
</dbReference>
<dbReference type="Pfam" id="PF09643">
    <property type="entry name" value="YopX"/>
    <property type="match status" value="1"/>
</dbReference>